<dbReference type="AlphaFoldDB" id="A0AAE9IGW3"/>
<evidence type="ECO:0000313" key="2">
    <source>
        <dbReference type="EMBL" id="URJ52607.1"/>
    </source>
</evidence>
<dbReference type="SUPFAM" id="SSF89260">
    <property type="entry name" value="Collagen-binding domain"/>
    <property type="match status" value="1"/>
</dbReference>
<organism evidence="2 3">
    <name type="scientific">Paenibacillus polymyxa</name>
    <name type="common">Bacillus polymyxa</name>
    <dbReference type="NCBI Taxonomy" id="1406"/>
    <lineage>
        <taxon>Bacteria</taxon>
        <taxon>Bacillati</taxon>
        <taxon>Bacillota</taxon>
        <taxon>Bacilli</taxon>
        <taxon>Bacillales</taxon>
        <taxon>Paenibacillaceae</taxon>
        <taxon>Paenibacillus</taxon>
    </lineage>
</organism>
<feature type="signal peptide" evidence="1">
    <location>
        <begin position="1"/>
        <end position="22"/>
    </location>
</feature>
<sequence>MKKVVFSTLGLALLLSTSTAVASAQEAAPALQKESIQPSNSWYADTEPNNWFDEITSEITVGDGIDIYGSLGRKIPGGYAGYYDFVDYYKFTASQSGFYEFNIQGEIYPKAWMRLSVADSKGSVKRSAEERQYRLGLNLKAGETYYLLVEATDADVGQLFDYRVSSTIKQIN</sequence>
<keyword evidence="1" id="KW-0732">Signal</keyword>
<dbReference type="Proteomes" id="UP001055784">
    <property type="component" value="Chromosome"/>
</dbReference>
<name>A0AAE9IGW3_PAEPO</name>
<protein>
    <submittedName>
        <fullName evidence="2">Uncharacterized protein</fullName>
    </submittedName>
</protein>
<dbReference type="EMBL" id="CP097770">
    <property type="protein sequence ID" value="URJ52607.1"/>
    <property type="molecule type" value="Genomic_DNA"/>
</dbReference>
<dbReference type="RefSeq" id="WP_250261822.1">
    <property type="nucleotide sequence ID" value="NZ_CP097770.1"/>
</dbReference>
<dbReference type="Gene3D" id="2.60.120.380">
    <property type="match status" value="1"/>
</dbReference>
<feature type="chain" id="PRO_5042185233" evidence="1">
    <location>
        <begin position="23"/>
        <end position="172"/>
    </location>
</feature>
<evidence type="ECO:0000256" key="1">
    <source>
        <dbReference type="SAM" id="SignalP"/>
    </source>
</evidence>
<reference evidence="2" key="1">
    <citation type="submission" date="2022-11" db="EMBL/GenBank/DDBJ databases">
        <authorList>
            <person name="Vasilchenko N.G."/>
            <person name="Prazdnova E.V."/>
            <person name="Gorovtsov A.V."/>
            <person name="Chistyakov V.A."/>
            <person name="Pak M.L."/>
        </authorList>
    </citation>
    <scope>NUCLEOTIDE SEQUENCE</scope>
    <source>
        <strain evidence="2">R 4.5</strain>
    </source>
</reference>
<evidence type="ECO:0000313" key="3">
    <source>
        <dbReference type="Proteomes" id="UP001055784"/>
    </source>
</evidence>
<proteinExistence type="predicted"/>
<accession>A0AAE9IGW3</accession>
<gene>
    <name evidence="2" type="ORF">MF626_002134</name>
</gene>